<dbReference type="GO" id="GO:0005509">
    <property type="term" value="F:calcium ion binding"/>
    <property type="evidence" value="ECO:0007669"/>
    <property type="project" value="InterPro"/>
</dbReference>
<organism evidence="4 5">
    <name type="scientific">Hoeflea halophila</name>
    <dbReference type="NCBI Taxonomy" id="714899"/>
    <lineage>
        <taxon>Bacteria</taxon>
        <taxon>Pseudomonadati</taxon>
        <taxon>Pseudomonadota</taxon>
        <taxon>Alphaproteobacteria</taxon>
        <taxon>Hyphomicrobiales</taxon>
        <taxon>Rhizobiaceae</taxon>
        <taxon>Hoeflea</taxon>
    </lineage>
</organism>
<evidence type="ECO:0000313" key="5">
    <source>
        <dbReference type="Proteomes" id="UP000219465"/>
    </source>
</evidence>
<name>A0A286ID39_9HYPH</name>
<dbReference type="AlphaFoldDB" id="A0A286ID39"/>
<evidence type="ECO:0000256" key="2">
    <source>
        <dbReference type="SAM" id="SignalP"/>
    </source>
</evidence>
<feature type="chain" id="PRO_5012425374" evidence="2">
    <location>
        <begin position="24"/>
        <end position="204"/>
    </location>
</feature>
<dbReference type="Proteomes" id="UP000219465">
    <property type="component" value="Unassembled WGS sequence"/>
</dbReference>
<dbReference type="InterPro" id="IPR002048">
    <property type="entry name" value="EF_hand_dom"/>
</dbReference>
<protein>
    <submittedName>
        <fullName evidence="4">EF hand domain-containing protein</fullName>
    </submittedName>
</protein>
<keyword evidence="5" id="KW-1185">Reference proteome</keyword>
<dbReference type="Pfam" id="PF13202">
    <property type="entry name" value="EF-hand_5"/>
    <property type="match status" value="3"/>
</dbReference>
<sequence>MKKTILATLAAALIASTAAPAFSAQDKGDGPRHGPRHGAPRIERMMERFDADRDGAVQLEEISAHHLAIFESVDTDKSGSLSTEELEAYGDMRKQERKEMREQRRAERKAMKDAAKEGGNMMDKRAERDGTKGDRDRQMAGKHDGKGHHGMRVGRLDADRNGEISREEFTALDTKMFARFDRNGDQKIDITDFYRDAKTSADAN</sequence>
<feature type="compositionally biased region" description="Basic and acidic residues" evidence="1">
    <location>
        <begin position="93"/>
        <end position="144"/>
    </location>
</feature>
<dbReference type="SUPFAM" id="SSF47473">
    <property type="entry name" value="EF-hand"/>
    <property type="match status" value="1"/>
</dbReference>
<evidence type="ECO:0000313" key="4">
    <source>
        <dbReference type="EMBL" id="SOE17991.1"/>
    </source>
</evidence>
<dbReference type="PROSITE" id="PS50222">
    <property type="entry name" value="EF_HAND_2"/>
    <property type="match status" value="2"/>
</dbReference>
<gene>
    <name evidence="4" type="ORF">SAMN05877838_2899</name>
</gene>
<proteinExistence type="predicted"/>
<accession>A0A286ID39</accession>
<dbReference type="OrthoDB" id="8404005at2"/>
<dbReference type="RefSeq" id="WP_097108473.1">
    <property type="nucleotide sequence ID" value="NZ_OCPC01000004.1"/>
</dbReference>
<feature type="domain" description="EF-hand" evidence="3">
    <location>
        <begin position="37"/>
        <end position="72"/>
    </location>
</feature>
<feature type="domain" description="EF-hand" evidence="3">
    <location>
        <begin position="175"/>
        <end position="203"/>
    </location>
</feature>
<dbReference type="PROSITE" id="PS00018">
    <property type="entry name" value="EF_HAND_1"/>
    <property type="match status" value="3"/>
</dbReference>
<feature type="region of interest" description="Disordered" evidence="1">
    <location>
        <begin position="20"/>
        <end position="40"/>
    </location>
</feature>
<feature type="region of interest" description="Disordered" evidence="1">
    <location>
        <begin position="93"/>
        <end position="163"/>
    </location>
</feature>
<dbReference type="InterPro" id="IPR018247">
    <property type="entry name" value="EF_Hand_1_Ca_BS"/>
</dbReference>
<dbReference type="Gene3D" id="1.10.238.10">
    <property type="entry name" value="EF-hand"/>
    <property type="match status" value="2"/>
</dbReference>
<evidence type="ECO:0000259" key="3">
    <source>
        <dbReference type="PROSITE" id="PS50222"/>
    </source>
</evidence>
<keyword evidence="2" id="KW-0732">Signal</keyword>
<feature type="compositionally biased region" description="Basic and acidic residues" evidence="1">
    <location>
        <begin position="154"/>
        <end position="163"/>
    </location>
</feature>
<reference evidence="5" key="1">
    <citation type="submission" date="2017-08" db="EMBL/GenBank/DDBJ databases">
        <authorList>
            <person name="Varghese N."/>
            <person name="Submissions S."/>
        </authorList>
    </citation>
    <scope>NUCLEOTIDE SEQUENCE [LARGE SCALE GENOMIC DNA]</scope>
    <source>
        <strain evidence="5">KCTC 23107</strain>
    </source>
</reference>
<dbReference type="InterPro" id="IPR011992">
    <property type="entry name" value="EF-hand-dom_pair"/>
</dbReference>
<feature type="signal peptide" evidence="2">
    <location>
        <begin position="1"/>
        <end position="23"/>
    </location>
</feature>
<evidence type="ECO:0000256" key="1">
    <source>
        <dbReference type="SAM" id="MobiDB-lite"/>
    </source>
</evidence>
<dbReference type="EMBL" id="OCPC01000004">
    <property type="protein sequence ID" value="SOE17991.1"/>
    <property type="molecule type" value="Genomic_DNA"/>
</dbReference>